<feature type="compositionally biased region" description="Polar residues" evidence="1">
    <location>
        <begin position="68"/>
        <end position="89"/>
    </location>
</feature>
<feature type="compositionally biased region" description="Basic and acidic residues" evidence="1">
    <location>
        <begin position="112"/>
        <end position="128"/>
    </location>
</feature>
<name>A0ABV4MLH8_9VIBR</name>
<feature type="compositionally biased region" description="Basic and acidic residues" evidence="1">
    <location>
        <begin position="28"/>
        <end position="63"/>
    </location>
</feature>
<protein>
    <submittedName>
        <fullName evidence="2">Uncharacterized protein</fullName>
    </submittedName>
</protein>
<reference evidence="2 3" key="1">
    <citation type="submission" date="2024-06" db="EMBL/GenBank/DDBJ databases">
        <authorList>
            <person name="Steensen K."/>
            <person name="Seneca J."/>
            <person name="Bartlau N."/>
            <person name="Yu A.X."/>
            <person name="Polz M.F."/>
        </authorList>
    </citation>
    <scope>NUCLEOTIDE SEQUENCE [LARGE SCALE GENOMIC DNA]</scope>
    <source>
        <strain evidence="2 3">1F146</strain>
    </source>
</reference>
<comment type="caution">
    <text evidence="2">The sequence shown here is derived from an EMBL/GenBank/DDBJ whole genome shotgun (WGS) entry which is preliminary data.</text>
</comment>
<evidence type="ECO:0000256" key="1">
    <source>
        <dbReference type="SAM" id="MobiDB-lite"/>
    </source>
</evidence>
<gene>
    <name evidence="2" type="ORF">ACED39_16785</name>
</gene>
<organism evidence="2 3">
    <name type="scientific">Vibrio bivalvicida</name>
    <dbReference type="NCBI Taxonomy" id="1276888"/>
    <lineage>
        <taxon>Bacteria</taxon>
        <taxon>Pseudomonadati</taxon>
        <taxon>Pseudomonadota</taxon>
        <taxon>Gammaproteobacteria</taxon>
        <taxon>Vibrionales</taxon>
        <taxon>Vibrionaceae</taxon>
        <taxon>Vibrio</taxon>
        <taxon>Vibrio oreintalis group</taxon>
    </lineage>
</organism>
<evidence type="ECO:0000313" key="2">
    <source>
        <dbReference type="EMBL" id="MEZ8210433.1"/>
    </source>
</evidence>
<keyword evidence="3" id="KW-1185">Reference proteome</keyword>
<accession>A0ABV4MLH8</accession>
<dbReference type="Proteomes" id="UP001569151">
    <property type="component" value="Unassembled WGS sequence"/>
</dbReference>
<dbReference type="EMBL" id="JBGOOS010000027">
    <property type="protein sequence ID" value="MEZ8210433.1"/>
    <property type="molecule type" value="Genomic_DNA"/>
</dbReference>
<dbReference type="RefSeq" id="WP_371719637.1">
    <property type="nucleotide sequence ID" value="NZ_JBGOOF010000027.1"/>
</dbReference>
<feature type="region of interest" description="Disordered" evidence="1">
    <location>
        <begin position="1"/>
        <end position="128"/>
    </location>
</feature>
<proteinExistence type="predicted"/>
<evidence type="ECO:0000313" key="3">
    <source>
        <dbReference type="Proteomes" id="UP001569151"/>
    </source>
</evidence>
<sequence>MSGTKNATNPKKPRTKKPADGDAPTSMDADKAKAAAEAEQKALDEAEAKQEADAKAKQDKDNADAEALSTQEPANKQGNQQPESDSSQPEVVESDKPEQPASMADSGSTEEGTPKDDTLDPEKATDGDIGEHADVLNIHGAFKVRAKSDQGFWRCGIQFRRLQETVVLVVDEEPKDQPEILATEDIDPEFVVFMSVEKAKRVHREKHLIVEDVELADVLDIKSPISE</sequence>